<proteinExistence type="predicted"/>
<dbReference type="PROSITE" id="PS51839">
    <property type="entry name" value="4FE4S_HC3"/>
    <property type="match status" value="1"/>
</dbReference>
<feature type="domain" description="4Fe-4S ferredoxin-type" evidence="8">
    <location>
        <begin position="176"/>
        <end position="211"/>
    </location>
</feature>
<keyword evidence="3" id="KW-0479">Metal-binding</keyword>
<name>A0A382T7M5_9ZZZZ</name>
<dbReference type="InterPro" id="IPR050157">
    <property type="entry name" value="PSI_iron-sulfur_center"/>
</dbReference>
<evidence type="ECO:0000256" key="5">
    <source>
        <dbReference type="ARBA" id="ARBA00023004"/>
    </source>
</evidence>
<dbReference type="CDD" id="cd00207">
    <property type="entry name" value="fer2"/>
    <property type="match status" value="1"/>
</dbReference>
<evidence type="ECO:0000256" key="3">
    <source>
        <dbReference type="ARBA" id="ARBA00022723"/>
    </source>
</evidence>
<accession>A0A382T7M5</accession>
<dbReference type="PANTHER" id="PTHR24960">
    <property type="entry name" value="PHOTOSYSTEM I IRON-SULFUR CENTER-RELATED"/>
    <property type="match status" value="1"/>
</dbReference>
<dbReference type="PROSITE" id="PS51085">
    <property type="entry name" value="2FE2S_FER_2"/>
    <property type="match status" value="1"/>
</dbReference>
<organism evidence="10">
    <name type="scientific">marine metagenome</name>
    <dbReference type="NCBI Taxonomy" id="408172"/>
    <lineage>
        <taxon>unclassified sequences</taxon>
        <taxon>metagenomes</taxon>
        <taxon>ecological metagenomes</taxon>
    </lineage>
</organism>
<dbReference type="GO" id="GO:0042773">
    <property type="term" value="P:ATP synthesis coupled electron transport"/>
    <property type="evidence" value="ECO:0007669"/>
    <property type="project" value="InterPro"/>
</dbReference>
<dbReference type="InterPro" id="IPR001041">
    <property type="entry name" value="2Fe-2S_ferredoxin-type"/>
</dbReference>
<sequence length="266" mass="29313">MENRINKGSYSSMSNQIELNIDGQLIKAEPGTNILQAAIDAGMYIPYLCYYPGMKSFGACRMCVVEVEGGRGLPASCTTPVSDGMVVNTNTDTVKDLRKDVMDLLISEHPHGCLNCHRIDLCGPADTCLRHVSVNDRCVTCPKNERCELKDTVRYLEMDLDTNFKYNYRNLPLKVDEPFWDMDLNLCIVCARCVRVCDEVRGDNVLTLTDRAGKSLIGTSTGNSILESGCEFCGACIDVCPTGALVEKNHKWSKAATTTSTVCSYC</sequence>
<dbReference type="InterPro" id="IPR019574">
    <property type="entry name" value="NADH_UbQ_OxRdtase_Gsu_4Fe4S-bd"/>
</dbReference>
<dbReference type="PROSITE" id="PS00641">
    <property type="entry name" value="COMPLEX1_75K_1"/>
    <property type="match status" value="1"/>
</dbReference>
<dbReference type="Pfam" id="PF22117">
    <property type="entry name" value="Fer4_Nqo3"/>
    <property type="match status" value="1"/>
</dbReference>
<dbReference type="EMBL" id="UINC01134064">
    <property type="protein sequence ID" value="SVD17368.1"/>
    <property type="molecule type" value="Genomic_DNA"/>
</dbReference>
<dbReference type="PROSITE" id="PS51379">
    <property type="entry name" value="4FE4S_FER_2"/>
    <property type="match status" value="2"/>
</dbReference>
<dbReference type="SUPFAM" id="SSF54292">
    <property type="entry name" value="2Fe-2S ferredoxin-like"/>
    <property type="match status" value="1"/>
</dbReference>
<evidence type="ECO:0000313" key="10">
    <source>
        <dbReference type="EMBL" id="SVD17368.1"/>
    </source>
</evidence>
<dbReference type="PROSITE" id="PS00198">
    <property type="entry name" value="4FE4S_FER_1"/>
    <property type="match status" value="1"/>
</dbReference>
<gene>
    <name evidence="10" type="ORF">METZ01_LOCUS370222</name>
</gene>
<dbReference type="InterPro" id="IPR017896">
    <property type="entry name" value="4Fe4S_Fe-S-bd"/>
</dbReference>
<evidence type="ECO:0000256" key="1">
    <source>
        <dbReference type="ARBA" id="ARBA00001966"/>
    </source>
</evidence>
<comment type="cofactor">
    <cofactor evidence="1">
        <name>[4Fe-4S] cluster</name>
        <dbReference type="ChEBI" id="CHEBI:49883"/>
    </cofactor>
</comment>
<keyword evidence="4" id="KW-0677">Repeat</keyword>
<dbReference type="GO" id="GO:0016491">
    <property type="term" value="F:oxidoreductase activity"/>
    <property type="evidence" value="ECO:0007669"/>
    <property type="project" value="InterPro"/>
</dbReference>
<evidence type="ECO:0000256" key="4">
    <source>
        <dbReference type="ARBA" id="ARBA00022737"/>
    </source>
</evidence>
<feature type="non-terminal residue" evidence="10">
    <location>
        <position position="266"/>
    </location>
</feature>
<feature type="domain" description="4Fe-4S His(Cys)3-ligated-type" evidence="9">
    <location>
        <begin position="93"/>
        <end position="157"/>
    </location>
</feature>
<dbReference type="Pfam" id="PF13510">
    <property type="entry name" value="Fer2_4"/>
    <property type="match status" value="1"/>
</dbReference>
<dbReference type="Gene3D" id="3.30.70.20">
    <property type="match status" value="1"/>
</dbReference>
<keyword evidence="6" id="KW-0411">Iron-sulfur</keyword>
<evidence type="ECO:0000256" key="2">
    <source>
        <dbReference type="ARBA" id="ARBA00022485"/>
    </source>
</evidence>
<dbReference type="SUPFAM" id="SSF54862">
    <property type="entry name" value="4Fe-4S ferredoxins"/>
    <property type="match status" value="1"/>
</dbReference>
<dbReference type="AlphaFoldDB" id="A0A382T7M5"/>
<dbReference type="GO" id="GO:0008137">
    <property type="term" value="F:NADH dehydrogenase (ubiquinone) activity"/>
    <property type="evidence" value="ECO:0007669"/>
    <property type="project" value="InterPro"/>
</dbReference>
<dbReference type="InterPro" id="IPR000283">
    <property type="entry name" value="NADH_UbQ_OxRdtase_75kDa_su_CS"/>
</dbReference>
<evidence type="ECO:0000259" key="8">
    <source>
        <dbReference type="PROSITE" id="PS51379"/>
    </source>
</evidence>
<dbReference type="FunFam" id="3.30.70.20:FF:000035">
    <property type="entry name" value="Iron hydrogenase 1"/>
    <property type="match status" value="1"/>
</dbReference>
<evidence type="ECO:0000256" key="6">
    <source>
        <dbReference type="ARBA" id="ARBA00023014"/>
    </source>
</evidence>
<dbReference type="Gene3D" id="3.10.20.740">
    <property type="match status" value="1"/>
</dbReference>
<dbReference type="PANTHER" id="PTHR24960:SF84">
    <property type="entry name" value="HYDROGENASE SUBUNIT"/>
    <property type="match status" value="1"/>
</dbReference>
<dbReference type="GO" id="GO:0016020">
    <property type="term" value="C:membrane"/>
    <property type="evidence" value="ECO:0007669"/>
    <property type="project" value="InterPro"/>
</dbReference>
<reference evidence="10" key="1">
    <citation type="submission" date="2018-05" db="EMBL/GenBank/DDBJ databases">
        <authorList>
            <person name="Lanie J.A."/>
            <person name="Ng W.-L."/>
            <person name="Kazmierczak K.M."/>
            <person name="Andrzejewski T.M."/>
            <person name="Davidsen T.M."/>
            <person name="Wayne K.J."/>
            <person name="Tettelin H."/>
            <person name="Glass J.I."/>
            <person name="Rusch D."/>
            <person name="Podicherti R."/>
            <person name="Tsui H.-C.T."/>
            <person name="Winkler M.E."/>
        </authorList>
    </citation>
    <scope>NUCLEOTIDE SEQUENCE</scope>
</reference>
<dbReference type="InterPro" id="IPR017900">
    <property type="entry name" value="4Fe4S_Fe_S_CS"/>
</dbReference>
<evidence type="ECO:0000259" key="9">
    <source>
        <dbReference type="PROSITE" id="PS51839"/>
    </source>
</evidence>
<keyword evidence="2" id="KW-0004">4Fe-4S</keyword>
<dbReference type="GO" id="GO:0051539">
    <property type="term" value="F:4 iron, 4 sulfur cluster binding"/>
    <property type="evidence" value="ECO:0007669"/>
    <property type="project" value="UniProtKB-KW"/>
</dbReference>
<dbReference type="InterPro" id="IPR054351">
    <property type="entry name" value="NADH_UbQ_OxRdtase_ferredoxin"/>
</dbReference>
<keyword evidence="5" id="KW-0408">Iron</keyword>
<protein>
    <recommendedName>
        <fullName evidence="11">2Fe-2S ferredoxin-type domain-containing protein</fullName>
    </recommendedName>
</protein>
<feature type="domain" description="4Fe-4S ferredoxin-type" evidence="8">
    <location>
        <begin position="221"/>
        <end position="250"/>
    </location>
</feature>
<feature type="domain" description="2Fe-2S ferredoxin-type" evidence="7">
    <location>
        <begin position="15"/>
        <end position="93"/>
    </location>
</feature>
<evidence type="ECO:0008006" key="11">
    <source>
        <dbReference type="Google" id="ProtNLM"/>
    </source>
</evidence>
<evidence type="ECO:0000259" key="7">
    <source>
        <dbReference type="PROSITE" id="PS51085"/>
    </source>
</evidence>
<dbReference type="InterPro" id="IPR036010">
    <property type="entry name" value="2Fe-2S_ferredoxin-like_sf"/>
</dbReference>
<dbReference type="GO" id="GO:0046872">
    <property type="term" value="F:metal ion binding"/>
    <property type="evidence" value="ECO:0007669"/>
    <property type="project" value="UniProtKB-KW"/>
</dbReference>